<evidence type="ECO:0000259" key="9">
    <source>
        <dbReference type="PROSITE" id="PS51845"/>
    </source>
</evidence>
<evidence type="ECO:0000256" key="4">
    <source>
        <dbReference type="PIRSR" id="PIRSR623088-1"/>
    </source>
</evidence>
<evidence type="ECO:0000256" key="2">
    <source>
        <dbReference type="ARBA" id="ARBA00022801"/>
    </source>
</evidence>
<sequence>MWRFCCVVNRKKSKIIEVQGHSKISSDLLPASSTVITEPASSLASICCDDFSLCRRSSWAKSNGHTAGDTSNHGSRGITGDSSSGGGGGNSENRPPRRHSTPHFEVDFETGRRPTLVVETTACLAIAESFDLGHSRRSSSISATVYKPLGMSNRRKITGITSETPLNEPKRCPVEPASPTEGDSNLRRGSSRKKSGFMKLRAPGSSFRKRMLLKKSERGGFPRLNFMSRTRTRRGTEVAAAEEEEGPSTSEACDRLARLPGRYPPVSPGVSRVSLNSSGITVSSRRDSFCIFSHSEEPIVTPFAQILASLRKVRANFICLTNVHSSKDSRFGTSFTDETRRLPCPIEGDASNGLAVETLEELEWCLERLESIQTHRSVSDMASSKFKKMLNKELSQVYDGDRINSQISEYICSTFLDQDEQTADSQQPAGSGIFVEVDPLASASGVASDGASAAEQTTITAATGADFRKLQQQNQNQPGSSVIIRVDRNTAEEIAAAAASAASKRPSGVSLGASRSPGRFSDHSCPSIPSILGVNGSVTGIGVDPSKVFQLGAGHRLDDSAEIPPYGIIPEHPKEASELIECGLDQWGMDIFKLAELTISPLTCVTYTILKRRGLINKFKIPHWNLVRYLRSVEAHYNTYTPYHNKIHAADVVQSVHVLLQAPALDSVFTDLELAAVIIACAVHDVNHPGVTNQYLVNTNDALAILYNDSSVLENYHLAVAFNLLTFPGCDILVNLTRKQRLAFRRMVIDMVLSTDMSKHMSLLADLKTMVETKKVAGSGILNLDNYTDRMQILQNMVHCADLSNTAKPLELYTKWTHRLMDEFFLQGDRERAAGLDISPMCDRETATVENSQVSFIDFISHPLWETWSDLVHPAAQGILEMLEYNRNWYFNLSHSDDHHHHHQQQPKEDPQTSVEKPT</sequence>
<dbReference type="EC" id="3.1.4.-" evidence="7"/>
<keyword evidence="3" id="KW-0114">cAMP</keyword>
<feature type="compositionally biased region" description="Polar residues" evidence="8">
    <location>
        <begin position="62"/>
        <end position="73"/>
    </location>
</feature>
<dbReference type="AlphaFoldDB" id="A0A5K3EYN4"/>
<reference evidence="10" key="1">
    <citation type="submission" date="2019-11" db="UniProtKB">
        <authorList>
            <consortium name="WormBaseParasite"/>
        </authorList>
    </citation>
    <scope>IDENTIFICATION</scope>
</reference>
<dbReference type="InterPro" id="IPR040844">
    <property type="entry name" value="PDE4_UCR"/>
</dbReference>
<dbReference type="InterPro" id="IPR002073">
    <property type="entry name" value="PDEase_catalytic_dom"/>
</dbReference>
<dbReference type="CDD" id="cd00077">
    <property type="entry name" value="HDc"/>
    <property type="match status" value="1"/>
</dbReference>
<evidence type="ECO:0000256" key="7">
    <source>
        <dbReference type="RuleBase" id="RU363067"/>
    </source>
</evidence>
<protein>
    <recommendedName>
        <fullName evidence="7">Phosphodiesterase</fullName>
        <ecNumber evidence="7">3.1.4.-</ecNumber>
    </recommendedName>
</protein>
<dbReference type="SUPFAM" id="SSF109604">
    <property type="entry name" value="HD-domain/PDEase-like"/>
    <property type="match status" value="1"/>
</dbReference>
<dbReference type="InterPro" id="IPR023174">
    <property type="entry name" value="PDEase_CS"/>
</dbReference>
<feature type="binding site" evidence="5">
    <location>
        <position position="802"/>
    </location>
    <ligand>
        <name>AMP</name>
        <dbReference type="ChEBI" id="CHEBI:456215"/>
    </ligand>
</feature>
<dbReference type="PANTHER" id="PTHR11347">
    <property type="entry name" value="CYCLIC NUCLEOTIDE PHOSPHODIESTERASE"/>
    <property type="match status" value="1"/>
</dbReference>
<feature type="active site" description="Proton donor" evidence="4">
    <location>
        <position position="644"/>
    </location>
</feature>
<evidence type="ECO:0000256" key="1">
    <source>
        <dbReference type="ARBA" id="ARBA00022723"/>
    </source>
</evidence>
<dbReference type="GO" id="GO:0046872">
    <property type="term" value="F:metal ion binding"/>
    <property type="evidence" value="ECO:0007669"/>
    <property type="project" value="UniProtKB-KW"/>
</dbReference>
<evidence type="ECO:0000256" key="5">
    <source>
        <dbReference type="PIRSR" id="PIRSR623088-2"/>
    </source>
</evidence>
<comment type="similarity">
    <text evidence="7">Belongs to the cyclic nucleotide phosphodiesterase family.</text>
</comment>
<organism evidence="10">
    <name type="scientific">Mesocestoides corti</name>
    <name type="common">Flatworm</name>
    <dbReference type="NCBI Taxonomy" id="53468"/>
    <lineage>
        <taxon>Eukaryota</taxon>
        <taxon>Metazoa</taxon>
        <taxon>Spiralia</taxon>
        <taxon>Lophotrochozoa</taxon>
        <taxon>Platyhelminthes</taxon>
        <taxon>Cestoda</taxon>
        <taxon>Eucestoda</taxon>
        <taxon>Cyclophyllidea</taxon>
        <taxon>Mesocestoididae</taxon>
        <taxon>Mesocestoides</taxon>
    </lineage>
</organism>
<keyword evidence="1 6" id="KW-0479">Metal-binding</keyword>
<dbReference type="GO" id="GO:0007165">
    <property type="term" value="P:signal transduction"/>
    <property type="evidence" value="ECO:0007669"/>
    <property type="project" value="InterPro"/>
</dbReference>
<dbReference type="InterPro" id="IPR036971">
    <property type="entry name" value="PDEase_catalytic_dom_sf"/>
</dbReference>
<dbReference type="Pfam" id="PF00233">
    <property type="entry name" value="PDEase_I"/>
    <property type="match status" value="1"/>
</dbReference>
<dbReference type="GO" id="GO:0004114">
    <property type="term" value="F:3',5'-cyclic-nucleotide phosphodiesterase activity"/>
    <property type="evidence" value="ECO:0007669"/>
    <property type="project" value="InterPro"/>
</dbReference>
<dbReference type="PROSITE" id="PS51845">
    <property type="entry name" value="PDEASE_I_2"/>
    <property type="match status" value="1"/>
</dbReference>
<feature type="binding site" evidence="6">
    <location>
        <position position="802"/>
    </location>
    <ligand>
        <name>Zn(2+)</name>
        <dbReference type="ChEBI" id="CHEBI:29105"/>
        <label>1</label>
    </ligand>
</feature>
<feature type="region of interest" description="Disordered" evidence="8">
    <location>
        <begin position="62"/>
        <end position="106"/>
    </location>
</feature>
<dbReference type="Gene3D" id="1.10.1300.10">
    <property type="entry name" value="3'5'-cyclic nucleotide phosphodiesterase, catalytic domain"/>
    <property type="match status" value="1"/>
</dbReference>
<keyword evidence="2 7" id="KW-0378">Hydrolase</keyword>
<feature type="region of interest" description="Disordered" evidence="8">
    <location>
        <begin position="158"/>
        <end position="198"/>
    </location>
</feature>
<feature type="region of interest" description="Disordered" evidence="8">
    <location>
        <begin position="232"/>
        <end position="251"/>
    </location>
</feature>
<feature type="binding site" evidence="5">
    <location>
        <position position="685"/>
    </location>
    <ligand>
        <name>AMP</name>
        <dbReference type="ChEBI" id="CHEBI:456215"/>
    </ligand>
</feature>
<proteinExistence type="inferred from homology"/>
<dbReference type="Pfam" id="PF18100">
    <property type="entry name" value="PDE4_UCR"/>
    <property type="match status" value="1"/>
</dbReference>
<dbReference type="WBParaSite" id="MCU_004057-RA">
    <property type="protein sequence ID" value="MCU_004057-RA"/>
    <property type="gene ID" value="MCU_004057"/>
</dbReference>
<dbReference type="InterPro" id="IPR003607">
    <property type="entry name" value="HD/PDEase_dom"/>
</dbReference>
<feature type="binding site" evidence="6">
    <location>
        <position position="685"/>
    </location>
    <ligand>
        <name>Zn(2+)</name>
        <dbReference type="ChEBI" id="CHEBI:29105"/>
        <label>1</label>
    </ligand>
</feature>
<dbReference type="PROSITE" id="PS00126">
    <property type="entry name" value="PDEASE_I_1"/>
    <property type="match status" value="1"/>
</dbReference>
<feature type="region of interest" description="Disordered" evidence="8">
    <location>
        <begin position="896"/>
        <end position="919"/>
    </location>
</feature>
<evidence type="ECO:0000256" key="6">
    <source>
        <dbReference type="PIRSR" id="PIRSR623088-3"/>
    </source>
</evidence>
<evidence type="ECO:0000256" key="8">
    <source>
        <dbReference type="SAM" id="MobiDB-lite"/>
    </source>
</evidence>
<dbReference type="SMART" id="SM00471">
    <property type="entry name" value="HDc"/>
    <property type="match status" value="1"/>
</dbReference>
<name>A0A5K3EYN4_MESCO</name>
<feature type="binding site" evidence="6">
    <location>
        <position position="648"/>
    </location>
    <ligand>
        <name>Zn(2+)</name>
        <dbReference type="ChEBI" id="CHEBI:29105"/>
        <label>1</label>
    </ligand>
</feature>
<feature type="binding site" evidence="6">
    <location>
        <position position="684"/>
    </location>
    <ligand>
        <name>Zn(2+)</name>
        <dbReference type="ChEBI" id="CHEBI:29105"/>
        <label>1</label>
    </ligand>
</feature>
<feature type="domain" description="PDEase" evidence="9">
    <location>
        <begin position="568"/>
        <end position="897"/>
    </location>
</feature>
<dbReference type="PRINTS" id="PR00387">
    <property type="entry name" value="PDIESTERASE1"/>
</dbReference>
<accession>A0A5K3EYN4</accession>
<feature type="binding site" evidence="6">
    <location>
        <position position="685"/>
    </location>
    <ligand>
        <name>Zn(2+)</name>
        <dbReference type="ChEBI" id="CHEBI:29105"/>
        <label>2</label>
    </ligand>
</feature>
<feature type="binding site" evidence="5">
    <location>
        <begin position="644"/>
        <end position="648"/>
    </location>
    <ligand>
        <name>AMP</name>
        <dbReference type="ChEBI" id="CHEBI:456215"/>
    </ligand>
</feature>
<feature type="binding site" evidence="5">
    <location>
        <position position="853"/>
    </location>
    <ligand>
        <name>AMP</name>
        <dbReference type="ChEBI" id="CHEBI:456215"/>
    </ligand>
</feature>
<evidence type="ECO:0000256" key="3">
    <source>
        <dbReference type="ARBA" id="ARBA00023149"/>
    </source>
</evidence>
<evidence type="ECO:0000313" key="10">
    <source>
        <dbReference type="WBParaSite" id="MCU_004057-RA"/>
    </source>
</evidence>
<dbReference type="FunFam" id="1.10.1300.10:FF:000023">
    <property type="entry name" value="Phosphodiesterase"/>
    <property type="match status" value="1"/>
</dbReference>
<comment type="cofactor">
    <cofactor evidence="7">
        <name>a divalent metal cation</name>
        <dbReference type="ChEBI" id="CHEBI:60240"/>
    </cofactor>
    <text evidence="7">Binds 2 divalent metal cations per subunit. Site 1 may preferentially bind zinc ions, while site 2 has a preference for magnesium and/or manganese ions.</text>
</comment>
<dbReference type="InterPro" id="IPR023088">
    <property type="entry name" value="PDEase"/>
</dbReference>